<accession>A0A834HP11</accession>
<sequence length="51" mass="5538">ELSRLSVPVCCAAEVRRNDMLASRIANRRAGIRSGVLFYTLGRNTLACGIS</sequence>
<dbReference type="AlphaFoldDB" id="A0A834HP11"/>
<feature type="non-terminal residue" evidence="1">
    <location>
        <position position="1"/>
    </location>
</feature>
<protein>
    <submittedName>
        <fullName evidence="1">Uncharacterized protein</fullName>
    </submittedName>
</protein>
<name>A0A834HP11_RHYFE</name>
<gene>
    <name evidence="1" type="ORF">GWI33_021542</name>
</gene>
<comment type="caution">
    <text evidence="1">The sequence shown here is derived from an EMBL/GenBank/DDBJ whole genome shotgun (WGS) entry which is preliminary data.</text>
</comment>
<keyword evidence="2" id="KW-1185">Reference proteome</keyword>
<evidence type="ECO:0000313" key="1">
    <source>
        <dbReference type="EMBL" id="KAF7265073.1"/>
    </source>
</evidence>
<reference evidence="1" key="1">
    <citation type="submission" date="2020-08" db="EMBL/GenBank/DDBJ databases">
        <title>Genome sequencing and assembly of the red palm weevil Rhynchophorus ferrugineus.</title>
        <authorList>
            <person name="Dias G.B."/>
            <person name="Bergman C.M."/>
            <person name="Manee M."/>
        </authorList>
    </citation>
    <scope>NUCLEOTIDE SEQUENCE</scope>
    <source>
        <strain evidence="1">AA-2017</strain>
        <tissue evidence="1">Whole larva</tissue>
    </source>
</reference>
<proteinExistence type="predicted"/>
<dbReference type="Proteomes" id="UP000625711">
    <property type="component" value="Unassembled WGS sequence"/>
</dbReference>
<organism evidence="1 2">
    <name type="scientific">Rhynchophorus ferrugineus</name>
    <name type="common">Red palm weevil</name>
    <name type="synonym">Curculio ferrugineus</name>
    <dbReference type="NCBI Taxonomy" id="354439"/>
    <lineage>
        <taxon>Eukaryota</taxon>
        <taxon>Metazoa</taxon>
        <taxon>Ecdysozoa</taxon>
        <taxon>Arthropoda</taxon>
        <taxon>Hexapoda</taxon>
        <taxon>Insecta</taxon>
        <taxon>Pterygota</taxon>
        <taxon>Neoptera</taxon>
        <taxon>Endopterygota</taxon>
        <taxon>Coleoptera</taxon>
        <taxon>Polyphaga</taxon>
        <taxon>Cucujiformia</taxon>
        <taxon>Curculionidae</taxon>
        <taxon>Dryophthorinae</taxon>
        <taxon>Rhynchophorus</taxon>
    </lineage>
</organism>
<evidence type="ECO:0000313" key="2">
    <source>
        <dbReference type="Proteomes" id="UP000625711"/>
    </source>
</evidence>
<dbReference type="EMBL" id="JAACXV010014968">
    <property type="protein sequence ID" value="KAF7265073.1"/>
    <property type="molecule type" value="Genomic_DNA"/>
</dbReference>